<evidence type="ECO:0000313" key="2">
    <source>
        <dbReference type="Proteomes" id="UP000002671"/>
    </source>
</evidence>
<protein>
    <submittedName>
        <fullName evidence="1">Uncharacterized protein</fullName>
    </submittedName>
</protein>
<dbReference type="RefSeq" id="WP_010958205.1">
    <property type="nucleotide sequence ID" value="NC_002971.4"/>
</dbReference>
<reference evidence="1 2" key="1">
    <citation type="journal article" date="2003" name="Proc. Natl. Acad. Sci. U.S.A.">
        <title>Complete genome sequence of the Q-fever pathogen, Coxiella burnetii.</title>
        <authorList>
            <person name="Seshadri R."/>
            <person name="Paulsen I.T."/>
            <person name="Eisen J.A."/>
            <person name="Read T.D."/>
            <person name="Nelson K.E."/>
            <person name="Nelson W.C."/>
            <person name="Ward N.L."/>
            <person name="Tettelin H."/>
            <person name="Davidsen T.M."/>
            <person name="Beanan M.J."/>
            <person name="Deboy R.T."/>
            <person name="Daugherty S.C."/>
            <person name="Brinkac L.M."/>
            <person name="Madupu R."/>
            <person name="Dodson R.J."/>
            <person name="Khouri H.M."/>
            <person name="Lee K.H."/>
            <person name="Carty H.A."/>
            <person name="Scanlan D."/>
            <person name="Heinzen R.A."/>
            <person name="Thompson H.A."/>
            <person name="Samuel J.E."/>
            <person name="Fraser C.M."/>
            <person name="Heidelberg J.F."/>
        </authorList>
    </citation>
    <scope>NUCLEOTIDE SEQUENCE [LARGE SCALE GENOMIC DNA]</scope>
    <source>
        <strain evidence="2">RSA 493 / Nine Mile phase I</strain>
    </source>
</reference>
<dbReference type="EnsemblBacteria" id="ACI15294">
    <property type="protein sequence ID" value="ACI15294"/>
    <property type="gene ID" value="CBU_1405"/>
</dbReference>
<dbReference type="Proteomes" id="UP000002671">
    <property type="component" value="Chromosome"/>
</dbReference>
<accession>B5QSD0</accession>
<reference evidence="1 2" key="2">
    <citation type="journal article" date="2009" name="Infect. Immun.">
        <title>Comparative genomics reveal extensive transposon-mediated genomic plasticity and diversity among potential effector proteins within the genus Coxiella.</title>
        <authorList>
            <person name="Beare P.A."/>
            <person name="Unsworth N."/>
            <person name="Andoh M."/>
            <person name="Voth D.E."/>
            <person name="Omsland A."/>
            <person name="Gilk S.D."/>
            <person name="Williams K.P."/>
            <person name="Sobral B.W."/>
            <person name="Kupko J.J.III."/>
            <person name="Porcella S.F."/>
            <person name="Samuel J.E."/>
            <person name="Heinzen R.A."/>
        </authorList>
    </citation>
    <scope>NUCLEOTIDE SEQUENCE [LARGE SCALE GENOMIC DNA]</scope>
    <source>
        <strain evidence="2">RSA 493 / Nine Mile phase I</strain>
    </source>
</reference>
<dbReference type="RefSeq" id="YP_002333003.1">
    <property type="nucleotide sequence ID" value="NC_002971.4"/>
</dbReference>
<dbReference type="GeneID" id="1209311"/>
<gene>
    <name evidence="1" type="ordered locus">CBU_1405</name>
</gene>
<dbReference type="AlphaFoldDB" id="B5QSD0"/>
<sequence>MRLKPITQYIIQYRIQDSRKSFFSLDQLCFIAVNKLENWIINSHFTHIIHRDTAVSDFFCSNSFNLALAITIIFRISATSQVVRMSEAKYGKQ</sequence>
<dbReference type="KEGG" id="cbu:CBU_1405"/>
<dbReference type="STRING" id="227377.CBU_1405"/>
<keyword evidence="2" id="KW-1185">Reference proteome</keyword>
<organism evidence="1 2">
    <name type="scientific">Coxiella burnetii (strain RSA 493 / Nine Mile phase I)</name>
    <dbReference type="NCBI Taxonomy" id="227377"/>
    <lineage>
        <taxon>Bacteria</taxon>
        <taxon>Pseudomonadati</taxon>
        <taxon>Pseudomonadota</taxon>
        <taxon>Gammaproteobacteria</taxon>
        <taxon>Legionellales</taxon>
        <taxon>Coxiellaceae</taxon>
        <taxon>Coxiella</taxon>
    </lineage>
</organism>
<proteinExistence type="predicted"/>
<dbReference type="HOGENOM" id="CLU_2394771_0_0_6"/>
<evidence type="ECO:0000313" key="1">
    <source>
        <dbReference type="EMBL" id="ACI15294.1"/>
    </source>
</evidence>
<name>B5QSD0_COXBU</name>
<dbReference type="EMBL" id="AE016828">
    <property type="protein sequence ID" value="ACI15294.1"/>
    <property type="molecule type" value="Genomic_DNA"/>
</dbReference>